<dbReference type="Gene3D" id="3.30.43.10">
    <property type="entry name" value="Uridine Diphospho-n-acetylenolpyruvylglucosamine Reductase, domain 2"/>
    <property type="match status" value="1"/>
</dbReference>
<comment type="cofactor">
    <cofactor evidence="1">
        <name>FAD</name>
        <dbReference type="ChEBI" id="CHEBI:57692"/>
    </cofactor>
</comment>
<sequence length="536" mass="60421">MAIIFSFSSQISCLVLLLVFLTTQSSATSSSITDCFIQCLNNRSDPSFPITGVLYTPGNSPFPSVLQTYIKNRLFNESTTPKPILIITAEHVSHIQAAIMCGKESRLLMKTRSGGHDFEGLSYVTNTNQPFFIVDMFNFRLIDVDIKQETAWVQAGGTLGEVYYRIAEKSSTHGFPAGICPTVGVGGHISGGGYGNMMRKFGLSVDNVVDAQLIDVNGALLNRKSMGEDLFWAITGGGSVSFGVVLAYKIKLVRVPEVVTVFKIERTSEQNLATIAERWAQVADKLDDNLFLRMTLDVINDTKGKNRARGTFLTLYLGNSRNLFALLNRDFPELGLQTSDCIEMSWIESTLYFAEFPIGTPTSVLLSRITQSDLLGPFKGKSDYLKTPISKQGFEFIFERMKEVEILLEFNPYGGRMGKISEFAKPFPHRSGNIAKIQYLILWEERGIEAQNRYMKYARMMYDYMTPFVSKNPREAFLNYRDLDIGFNNHGRNASIEGMVYGYKYFKKRNYKRLTKVKARVDPTNFFRNEQSIPTS</sequence>
<accession>A0AAP0DJ51</accession>
<proteinExistence type="inferred from homology"/>
<dbReference type="InterPro" id="IPR036318">
    <property type="entry name" value="FAD-bd_PCMH-like_sf"/>
</dbReference>
<evidence type="ECO:0000313" key="10">
    <source>
        <dbReference type="EMBL" id="KAK9076061.1"/>
    </source>
</evidence>
<evidence type="ECO:0000256" key="3">
    <source>
        <dbReference type="ARBA" id="ARBA00022630"/>
    </source>
</evidence>
<dbReference type="GO" id="GO:0071949">
    <property type="term" value="F:FAD binding"/>
    <property type="evidence" value="ECO:0007669"/>
    <property type="project" value="InterPro"/>
</dbReference>
<dbReference type="AlphaFoldDB" id="A0AAP0DJ51"/>
<dbReference type="Gene3D" id="3.40.462.20">
    <property type="match status" value="1"/>
</dbReference>
<evidence type="ECO:0000256" key="1">
    <source>
        <dbReference type="ARBA" id="ARBA00001974"/>
    </source>
</evidence>
<evidence type="ECO:0000313" key="11">
    <source>
        <dbReference type="Proteomes" id="UP001408789"/>
    </source>
</evidence>
<feature type="signal peptide" evidence="8">
    <location>
        <begin position="1"/>
        <end position="27"/>
    </location>
</feature>
<keyword evidence="5" id="KW-0274">FAD</keyword>
<keyword evidence="4 8" id="KW-0732">Signal</keyword>
<keyword evidence="7" id="KW-0325">Glycoprotein</keyword>
<evidence type="ECO:0000256" key="8">
    <source>
        <dbReference type="SAM" id="SignalP"/>
    </source>
</evidence>
<dbReference type="PROSITE" id="PS51387">
    <property type="entry name" value="FAD_PCMH"/>
    <property type="match status" value="1"/>
</dbReference>
<evidence type="ECO:0000256" key="4">
    <source>
        <dbReference type="ARBA" id="ARBA00022729"/>
    </source>
</evidence>
<name>A0AAP0DJ51_9ASTR</name>
<dbReference type="PANTHER" id="PTHR32448">
    <property type="entry name" value="OS08G0158400 PROTEIN"/>
    <property type="match status" value="1"/>
</dbReference>
<dbReference type="Pfam" id="PF08031">
    <property type="entry name" value="BBE"/>
    <property type="match status" value="1"/>
</dbReference>
<dbReference type="InterPro" id="IPR016167">
    <property type="entry name" value="FAD-bd_PCMH_sub1"/>
</dbReference>
<feature type="domain" description="FAD-binding PCMH-type" evidence="9">
    <location>
        <begin position="79"/>
        <end position="255"/>
    </location>
</feature>
<dbReference type="InterPro" id="IPR016169">
    <property type="entry name" value="FAD-bd_PCMH_sub2"/>
</dbReference>
<evidence type="ECO:0000256" key="7">
    <source>
        <dbReference type="ARBA" id="ARBA00023180"/>
    </source>
</evidence>
<dbReference type="GO" id="GO:0016491">
    <property type="term" value="F:oxidoreductase activity"/>
    <property type="evidence" value="ECO:0007669"/>
    <property type="project" value="InterPro"/>
</dbReference>
<dbReference type="InterPro" id="IPR012951">
    <property type="entry name" value="BBE"/>
</dbReference>
<evidence type="ECO:0000259" key="9">
    <source>
        <dbReference type="PROSITE" id="PS51387"/>
    </source>
</evidence>
<dbReference type="Pfam" id="PF01565">
    <property type="entry name" value="FAD_binding_4"/>
    <property type="match status" value="1"/>
</dbReference>
<gene>
    <name evidence="10" type="ORF">SSX86_004394</name>
</gene>
<keyword evidence="6" id="KW-1015">Disulfide bond</keyword>
<organism evidence="10 11">
    <name type="scientific">Deinandra increscens subsp. villosa</name>
    <dbReference type="NCBI Taxonomy" id="3103831"/>
    <lineage>
        <taxon>Eukaryota</taxon>
        <taxon>Viridiplantae</taxon>
        <taxon>Streptophyta</taxon>
        <taxon>Embryophyta</taxon>
        <taxon>Tracheophyta</taxon>
        <taxon>Spermatophyta</taxon>
        <taxon>Magnoliopsida</taxon>
        <taxon>eudicotyledons</taxon>
        <taxon>Gunneridae</taxon>
        <taxon>Pentapetalae</taxon>
        <taxon>asterids</taxon>
        <taxon>campanulids</taxon>
        <taxon>Asterales</taxon>
        <taxon>Asteraceae</taxon>
        <taxon>Asteroideae</taxon>
        <taxon>Heliantheae alliance</taxon>
        <taxon>Madieae</taxon>
        <taxon>Madiinae</taxon>
        <taxon>Deinandra</taxon>
    </lineage>
</organism>
<dbReference type="FunFam" id="3.30.43.10:FF:000004">
    <property type="entry name" value="Berberine bridge enzyme-like 15"/>
    <property type="match status" value="1"/>
</dbReference>
<keyword evidence="11" id="KW-1185">Reference proteome</keyword>
<dbReference type="EMBL" id="JBCNJP010000007">
    <property type="protein sequence ID" value="KAK9076061.1"/>
    <property type="molecule type" value="Genomic_DNA"/>
</dbReference>
<reference evidence="10 11" key="1">
    <citation type="submission" date="2024-04" db="EMBL/GenBank/DDBJ databases">
        <title>The reference genome of an endangered Asteraceae, Deinandra increscens subsp. villosa, native to the Central Coast of California.</title>
        <authorList>
            <person name="Guilliams M."/>
            <person name="Hasenstab-Lehman K."/>
            <person name="Meyer R."/>
            <person name="Mcevoy S."/>
        </authorList>
    </citation>
    <scope>NUCLEOTIDE SEQUENCE [LARGE SCALE GENOMIC DNA]</scope>
    <source>
        <tissue evidence="10">Leaf</tissue>
    </source>
</reference>
<evidence type="ECO:0000256" key="5">
    <source>
        <dbReference type="ARBA" id="ARBA00022827"/>
    </source>
</evidence>
<feature type="chain" id="PRO_5043003016" description="FAD-binding PCMH-type domain-containing protein" evidence="8">
    <location>
        <begin position="28"/>
        <end position="536"/>
    </location>
</feature>
<evidence type="ECO:0000256" key="2">
    <source>
        <dbReference type="ARBA" id="ARBA00005466"/>
    </source>
</evidence>
<keyword evidence="3" id="KW-0285">Flavoprotein</keyword>
<evidence type="ECO:0000256" key="6">
    <source>
        <dbReference type="ARBA" id="ARBA00023157"/>
    </source>
</evidence>
<comment type="caution">
    <text evidence="10">The sequence shown here is derived from an EMBL/GenBank/DDBJ whole genome shotgun (WGS) entry which is preliminary data.</text>
</comment>
<protein>
    <recommendedName>
        <fullName evidence="9">FAD-binding PCMH-type domain-containing protein</fullName>
    </recommendedName>
</protein>
<comment type="similarity">
    <text evidence="2">Belongs to the oxygen-dependent FAD-linked oxidoreductase family.</text>
</comment>
<dbReference type="InterPro" id="IPR016166">
    <property type="entry name" value="FAD-bd_PCMH"/>
</dbReference>
<dbReference type="Proteomes" id="UP001408789">
    <property type="component" value="Unassembled WGS sequence"/>
</dbReference>
<dbReference type="SUPFAM" id="SSF56176">
    <property type="entry name" value="FAD-binding/transporter-associated domain-like"/>
    <property type="match status" value="1"/>
</dbReference>
<dbReference type="Gene3D" id="3.30.465.10">
    <property type="match status" value="1"/>
</dbReference>
<dbReference type="InterPro" id="IPR006094">
    <property type="entry name" value="Oxid_FAD_bind_N"/>
</dbReference>